<dbReference type="Proteomes" id="UP000800041">
    <property type="component" value="Unassembled WGS sequence"/>
</dbReference>
<dbReference type="OrthoDB" id="5323870at2759"/>
<evidence type="ECO:0000256" key="1">
    <source>
        <dbReference type="SAM" id="MobiDB-lite"/>
    </source>
</evidence>
<evidence type="ECO:0008006" key="4">
    <source>
        <dbReference type="Google" id="ProtNLM"/>
    </source>
</evidence>
<feature type="region of interest" description="Disordered" evidence="1">
    <location>
        <begin position="42"/>
        <end position="67"/>
    </location>
</feature>
<protein>
    <recommendedName>
        <fullName evidence="4">Nucleoporin NUP37</fullName>
    </recommendedName>
</protein>
<evidence type="ECO:0000313" key="2">
    <source>
        <dbReference type="EMBL" id="KAF1984059.1"/>
    </source>
</evidence>
<dbReference type="AlphaFoldDB" id="A0A6G1GTI2"/>
<dbReference type="EMBL" id="ML977170">
    <property type="protein sequence ID" value="KAF1984059.1"/>
    <property type="molecule type" value="Genomic_DNA"/>
</dbReference>
<reference evidence="2" key="1">
    <citation type="journal article" date="2020" name="Stud. Mycol.">
        <title>101 Dothideomycetes genomes: a test case for predicting lifestyles and emergence of pathogens.</title>
        <authorList>
            <person name="Haridas S."/>
            <person name="Albert R."/>
            <person name="Binder M."/>
            <person name="Bloem J."/>
            <person name="Labutti K."/>
            <person name="Salamov A."/>
            <person name="Andreopoulos B."/>
            <person name="Baker S."/>
            <person name="Barry K."/>
            <person name="Bills G."/>
            <person name="Bluhm B."/>
            <person name="Cannon C."/>
            <person name="Castanera R."/>
            <person name="Culley D."/>
            <person name="Daum C."/>
            <person name="Ezra D."/>
            <person name="Gonzalez J."/>
            <person name="Henrissat B."/>
            <person name="Kuo A."/>
            <person name="Liang C."/>
            <person name="Lipzen A."/>
            <person name="Lutzoni F."/>
            <person name="Magnuson J."/>
            <person name="Mondo S."/>
            <person name="Nolan M."/>
            <person name="Ohm R."/>
            <person name="Pangilinan J."/>
            <person name="Park H.-J."/>
            <person name="Ramirez L."/>
            <person name="Alfaro M."/>
            <person name="Sun H."/>
            <person name="Tritt A."/>
            <person name="Yoshinaga Y."/>
            <person name="Zwiers L.-H."/>
            <person name="Turgeon B."/>
            <person name="Goodwin S."/>
            <person name="Spatafora J."/>
            <person name="Crous P."/>
            <person name="Grigoriev I."/>
        </authorList>
    </citation>
    <scope>NUCLEOTIDE SEQUENCE</scope>
    <source>
        <strain evidence="2">CBS 113979</strain>
    </source>
</reference>
<sequence length="507" mass="54548">MANSPRLSSAYVVKEYPILAPNGSTITAYGHSRGITFEWKGGKSLKSQPKQEQPPPKLNGTIGGTGKSDADAIMLDDSDDDLVEPQSRKAVVDVDAEFDAEETEETPYDQSPRIAQSMTLDLGADVFSISFPPLLAPVRNNQPAIFSQKLVLAVACSDCSVRLVAIPLLPASSSVKPLVTFLQSGPSRWITNTLSLTWTGSTPQEEDIIDLMDDEDDIDEQPVAERARLRQTELLNFSLLLASHSAELGSTLRISTIPLTENGKSISTDPFLPSKTLHLSHAAETIAFNTGTYPSARHSNLLLAQLHGTVKFYNCTAGVFGTTLTTPYAPPPTSMKENTSITSNQNPVRKRILDAAWLHGGRSVVVLLAGGEWGVWAVDPNSPCFKRSAGGDIFKFARSGFISPANITTLALRPGNSMNSLDGGLSLTKRAGAALAPMTPHTRKTTSKTIFEKDELSFSKSANDAKNGSIEVSREYLGMATGAVEEKVVMKIGSSAHEIHELASEHR</sequence>
<keyword evidence="3" id="KW-1185">Reference proteome</keyword>
<organism evidence="2 3">
    <name type="scientific">Aulographum hederae CBS 113979</name>
    <dbReference type="NCBI Taxonomy" id="1176131"/>
    <lineage>
        <taxon>Eukaryota</taxon>
        <taxon>Fungi</taxon>
        <taxon>Dikarya</taxon>
        <taxon>Ascomycota</taxon>
        <taxon>Pezizomycotina</taxon>
        <taxon>Dothideomycetes</taxon>
        <taxon>Pleosporomycetidae</taxon>
        <taxon>Aulographales</taxon>
        <taxon>Aulographaceae</taxon>
    </lineage>
</organism>
<proteinExistence type="predicted"/>
<accession>A0A6G1GTI2</accession>
<gene>
    <name evidence="2" type="ORF">K402DRAFT_149136</name>
</gene>
<name>A0A6G1GTI2_9PEZI</name>
<evidence type="ECO:0000313" key="3">
    <source>
        <dbReference type="Proteomes" id="UP000800041"/>
    </source>
</evidence>